<name>A0A2A7W710_9BACI</name>
<dbReference type="RefSeq" id="WP_098092565.1">
    <property type="nucleotide sequence ID" value="NZ_NUEL01000003.1"/>
</dbReference>
<reference evidence="1 2" key="1">
    <citation type="submission" date="2017-09" db="EMBL/GenBank/DDBJ databases">
        <title>Large-scale bioinformatics analysis of Bacillus genomes uncovers conserved roles of natural products in bacterial physiology.</title>
        <authorList>
            <consortium name="Agbiome Team Llc"/>
            <person name="Bleich R.M."/>
            <person name="Grubbs K.J."/>
            <person name="Santa Maria K.C."/>
            <person name="Allen S.E."/>
            <person name="Farag S."/>
            <person name="Shank E.A."/>
            <person name="Bowers A."/>
        </authorList>
    </citation>
    <scope>NUCLEOTIDE SEQUENCE [LARGE SCALE GENOMIC DNA]</scope>
    <source>
        <strain evidence="1 2">AFS004017</strain>
    </source>
</reference>
<evidence type="ECO:0008006" key="3">
    <source>
        <dbReference type="Google" id="ProtNLM"/>
    </source>
</evidence>
<proteinExistence type="predicted"/>
<dbReference type="Proteomes" id="UP000220045">
    <property type="component" value="Unassembled WGS sequence"/>
</dbReference>
<dbReference type="SUPFAM" id="SSF56399">
    <property type="entry name" value="ADP-ribosylation"/>
    <property type="match status" value="1"/>
</dbReference>
<comment type="caution">
    <text evidence="1">The sequence shown here is derived from an EMBL/GenBank/DDBJ whole genome shotgun (WGS) entry which is preliminary data.</text>
</comment>
<dbReference type="EMBL" id="NUEL01000003">
    <property type="protein sequence ID" value="PEJ11514.1"/>
    <property type="molecule type" value="Genomic_DNA"/>
</dbReference>
<evidence type="ECO:0000313" key="1">
    <source>
        <dbReference type="EMBL" id="PEJ11514.1"/>
    </source>
</evidence>
<sequence length="193" mass="22632">MNYNVRYNCFHGSTHEAVNLILETKRFDFEKRSNHWLGNGAYFFIDDQGKAEWWARQAVKKAKKYVPQKKYDPGVIYIEANIPKQELINLNIESDQKILHDFLDYIQNNGFEFKYPDNEELDKEGLVHYALCQTMDLLSKTQGYKASCYQFSNKERPELFKRLGQCGIENNKGNQLCVYDQSILDFETSSKIG</sequence>
<gene>
    <name evidence="1" type="ORF">CN684_00715</name>
</gene>
<evidence type="ECO:0000313" key="2">
    <source>
        <dbReference type="Proteomes" id="UP000220045"/>
    </source>
</evidence>
<accession>A0A2A7W710</accession>
<dbReference type="AlphaFoldDB" id="A0A2A7W710"/>
<organism evidence="1 2">
    <name type="scientific">Bacillus wiedmannii</name>
    <dbReference type="NCBI Taxonomy" id="1890302"/>
    <lineage>
        <taxon>Bacteria</taxon>
        <taxon>Bacillati</taxon>
        <taxon>Bacillota</taxon>
        <taxon>Bacilli</taxon>
        <taxon>Bacillales</taxon>
        <taxon>Bacillaceae</taxon>
        <taxon>Bacillus</taxon>
        <taxon>Bacillus cereus group</taxon>
    </lineage>
</organism>
<protein>
    <recommendedName>
        <fullName evidence="3">DUF3990 domain-containing protein</fullName>
    </recommendedName>
</protein>